<organism evidence="3 4">
    <name type="scientific">Halogranum gelatinilyticum</name>
    <dbReference type="NCBI Taxonomy" id="660521"/>
    <lineage>
        <taxon>Archaea</taxon>
        <taxon>Methanobacteriati</taxon>
        <taxon>Methanobacteriota</taxon>
        <taxon>Stenosarchaea group</taxon>
        <taxon>Halobacteria</taxon>
        <taxon>Halobacteriales</taxon>
        <taxon>Haloferacaceae</taxon>
    </lineage>
</organism>
<dbReference type="InterPro" id="IPR058604">
    <property type="entry name" value="DUF8167_3rd"/>
</dbReference>
<dbReference type="PROSITE" id="PS51202">
    <property type="entry name" value="RCK_C"/>
    <property type="match status" value="1"/>
</dbReference>
<dbReference type="GO" id="GO:0008324">
    <property type="term" value="F:monoatomic cation transmembrane transporter activity"/>
    <property type="evidence" value="ECO:0007669"/>
    <property type="project" value="InterPro"/>
</dbReference>
<reference evidence="4" key="1">
    <citation type="submission" date="2016-10" db="EMBL/GenBank/DDBJ databases">
        <authorList>
            <person name="Varghese N."/>
            <person name="Submissions S."/>
        </authorList>
    </citation>
    <scope>NUCLEOTIDE SEQUENCE [LARGE SCALE GENOMIC DNA]</scope>
    <source>
        <strain evidence="4">CGMCC 1.10119</strain>
    </source>
</reference>
<feature type="domain" description="RCK C-terminal" evidence="2">
    <location>
        <begin position="304"/>
        <end position="384"/>
    </location>
</feature>
<keyword evidence="1" id="KW-0472">Membrane</keyword>
<gene>
    <name evidence="3" type="ORF">SAMN04487949_2077</name>
</gene>
<keyword evidence="1" id="KW-0812">Transmembrane</keyword>
<dbReference type="EMBL" id="FNHL01000002">
    <property type="protein sequence ID" value="SDM55933.1"/>
    <property type="molecule type" value="Genomic_DNA"/>
</dbReference>
<evidence type="ECO:0000313" key="3">
    <source>
        <dbReference type="EMBL" id="SDM55933.1"/>
    </source>
</evidence>
<accession>A0A1G9U7Z6</accession>
<dbReference type="Pfam" id="PF02080">
    <property type="entry name" value="TrkA_C"/>
    <property type="match status" value="1"/>
</dbReference>
<dbReference type="InterPro" id="IPR006037">
    <property type="entry name" value="RCK_C"/>
</dbReference>
<sequence>MSLLQTAVPIAQVVGSALGVVGVLLGYALAAAVAAGIVSLVFRWYFKEPASKGVAALIGVAVVVAALNFSELSSVIAGTEATIFELETVLTNVAAIGVAIGASLVGQRVGDAAATNVFAITGVKELEGEVSKVVRSVGRVSAVTLPDEIDDMDEHDTVSVEKKDEMAGKTLLFPRKLTVDELRDRLTTRLKDDYSVGYVDVELDADGEVTYLAVGSRMAGIGPTLTPGGAAVAVKADPANSASPGDVVQVWTDAETPERVLTAELRATAGDVATLAVDAADAAKLDPTKTYRLVTLPAEPQTDREFASLLRAAEETMGVVTVREGSPLVGKTLGDVKQTVAAVRSDGKTVEAMPPRSRELAAGDTLYVVARPEGLRKLEAEAQAQPSSAAVGE</sequence>
<dbReference type="Proteomes" id="UP000199451">
    <property type="component" value="Unassembled WGS sequence"/>
</dbReference>
<dbReference type="RefSeq" id="WP_089697373.1">
    <property type="nucleotide sequence ID" value="NZ_FNHL01000002.1"/>
</dbReference>
<dbReference type="Pfam" id="PF26502">
    <property type="entry name" value="DUF8167_2nd"/>
    <property type="match status" value="1"/>
</dbReference>
<feature type="transmembrane region" description="Helical" evidence="1">
    <location>
        <begin position="29"/>
        <end position="46"/>
    </location>
</feature>
<dbReference type="AlphaFoldDB" id="A0A1G9U7Z6"/>
<dbReference type="STRING" id="660521.SAMN04487949_2077"/>
<evidence type="ECO:0000259" key="2">
    <source>
        <dbReference type="PROSITE" id="PS51202"/>
    </source>
</evidence>
<feature type="transmembrane region" description="Helical" evidence="1">
    <location>
        <begin position="53"/>
        <end position="70"/>
    </location>
</feature>
<keyword evidence="1" id="KW-1133">Transmembrane helix</keyword>
<proteinExistence type="predicted"/>
<dbReference type="Pfam" id="PF26503">
    <property type="entry name" value="DUF8167_3rd"/>
    <property type="match status" value="1"/>
</dbReference>
<dbReference type="InterPro" id="IPR036721">
    <property type="entry name" value="RCK_C_sf"/>
</dbReference>
<name>A0A1G9U7Z6_9EURY</name>
<dbReference type="InterPro" id="IPR058603">
    <property type="entry name" value="DUF8167_2nd"/>
</dbReference>
<dbReference type="GO" id="GO:0006813">
    <property type="term" value="P:potassium ion transport"/>
    <property type="evidence" value="ECO:0007669"/>
    <property type="project" value="InterPro"/>
</dbReference>
<keyword evidence="4" id="KW-1185">Reference proteome</keyword>
<dbReference type="Gene3D" id="3.30.70.1450">
    <property type="entry name" value="Regulator of K+ conductance, C-terminal domain"/>
    <property type="match status" value="1"/>
</dbReference>
<evidence type="ECO:0000256" key="1">
    <source>
        <dbReference type="SAM" id="Phobius"/>
    </source>
</evidence>
<protein>
    <submittedName>
        <fullName evidence="3">TrkA-C domain-containing protein</fullName>
    </submittedName>
</protein>
<dbReference type="InterPro" id="IPR058480">
    <property type="entry name" value="DUF8167_N"/>
</dbReference>
<evidence type="ECO:0000313" key="4">
    <source>
        <dbReference type="Proteomes" id="UP000199451"/>
    </source>
</evidence>
<dbReference type="Pfam" id="PF26501">
    <property type="entry name" value="DUF8167"/>
    <property type="match status" value="1"/>
</dbReference>
<dbReference type="OrthoDB" id="205214at2157"/>
<dbReference type="SUPFAM" id="SSF116726">
    <property type="entry name" value="TrkA C-terminal domain-like"/>
    <property type="match status" value="1"/>
</dbReference>